<keyword evidence="4 5" id="KW-0472">Membrane</keyword>
<feature type="transmembrane region" description="Helical" evidence="5">
    <location>
        <begin position="165"/>
        <end position="183"/>
    </location>
</feature>
<dbReference type="RefSeq" id="WP_271417941.1">
    <property type="nucleotide sequence ID" value="NZ_CP115668.1"/>
</dbReference>
<reference evidence="7 8" key="1">
    <citation type="submission" date="2023-01" db="EMBL/GenBank/DDBJ databases">
        <authorList>
            <person name="Lee S.H."/>
            <person name="Jung H.S."/>
            <person name="Yun J.U."/>
        </authorList>
    </citation>
    <scope>NUCLEOTIDE SEQUENCE [LARGE SCALE GENOMIC DNA]</scope>
    <source>
        <strain evidence="7 8">CBA3108</strain>
    </source>
</reference>
<organism evidence="7 8">
    <name type="scientific">Cutibacterium equinum</name>
    <dbReference type="NCBI Taxonomy" id="3016342"/>
    <lineage>
        <taxon>Bacteria</taxon>
        <taxon>Bacillati</taxon>
        <taxon>Actinomycetota</taxon>
        <taxon>Actinomycetes</taxon>
        <taxon>Propionibacteriales</taxon>
        <taxon>Propionibacteriaceae</taxon>
        <taxon>Cutibacterium</taxon>
    </lineage>
</organism>
<evidence type="ECO:0000256" key="5">
    <source>
        <dbReference type="SAM" id="Phobius"/>
    </source>
</evidence>
<feature type="transmembrane region" description="Helical" evidence="5">
    <location>
        <begin position="53"/>
        <end position="74"/>
    </location>
</feature>
<proteinExistence type="predicted"/>
<dbReference type="EMBL" id="CP115668">
    <property type="protein sequence ID" value="WCC79753.1"/>
    <property type="molecule type" value="Genomic_DNA"/>
</dbReference>
<evidence type="ECO:0000256" key="1">
    <source>
        <dbReference type="ARBA" id="ARBA00004141"/>
    </source>
</evidence>
<feature type="domain" description="RDD" evidence="6">
    <location>
        <begin position="47"/>
        <end position="185"/>
    </location>
</feature>
<protein>
    <submittedName>
        <fullName evidence="7">RDD family protein</fullName>
    </submittedName>
</protein>
<name>A0ABY7QXH2_9ACTN</name>
<feature type="transmembrane region" description="Helical" evidence="5">
    <location>
        <begin position="6"/>
        <end position="26"/>
    </location>
</feature>
<comment type="subcellular location">
    <subcellularLocation>
        <location evidence="1">Membrane</location>
        <topology evidence="1">Multi-pass membrane protein</topology>
    </subcellularLocation>
</comment>
<evidence type="ECO:0000313" key="8">
    <source>
        <dbReference type="Proteomes" id="UP001212097"/>
    </source>
</evidence>
<keyword evidence="2 5" id="KW-0812">Transmembrane</keyword>
<gene>
    <name evidence="7" type="ORF">O6R08_09820</name>
</gene>
<keyword evidence="3 5" id="KW-1133">Transmembrane helix</keyword>
<evidence type="ECO:0000256" key="4">
    <source>
        <dbReference type="ARBA" id="ARBA00023136"/>
    </source>
</evidence>
<accession>A0ABY7QXH2</accession>
<feature type="transmembrane region" description="Helical" evidence="5">
    <location>
        <begin position="94"/>
        <end position="122"/>
    </location>
</feature>
<evidence type="ECO:0000313" key="7">
    <source>
        <dbReference type="EMBL" id="WCC79753.1"/>
    </source>
</evidence>
<keyword evidence="8" id="KW-1185">Reference proteome</keyword>
<dbReference type="Proteomes" id="UP001212097">
    <property type="component" value="Chromosome"/>
</dbReference>
<evidence type="ECO:0000259" key="6">
    <source>
        <dbReference type="Pfam" id="PF06271"/>
    </source>
</evidence>
<dbReference type="Pfam" id="PF06271">
    <property type="entry name" value="RDD"/>
    <property type="match status" value="1"/>
</dbReference>
<evidence type="ECO:0000256" key="2">
    <source>
        <dbReference type="ARBA" id="ARBA00022692"/>
    </source>
</evidence>
<evidence type="ECO:0000256" key="3">
    <source>
        <dbReference type="ARBA" id="ARBA00022989"/>
    </source>
</evidence>
<reference evidence="7 8" key="2">
    <citation type="submission" date="2023-06" db="EMBL/GenBank/DDBJ databases">
        <title>The Gram-positive Non-spore-bearing Anaerobic Bacilli of Human Feces.</title>
        <authorList>
            <person name="Eggerth A.H."/>
        </authorList>
    </citation>
    <scope>NUCLEOTIDE SEQUENCE [LARGE SCALE GENOMIC DNA]</scope>
    <source>
        <strain evidence="7 8">CBA3108</strain>
    </source>
</reference>
<sequence length="208" mass="21920">MTSQQLILGLIAIAILIVLAIPTLIVKTRKEHKSSSPTGSAGESRPATRGQRFGALLVDVMFVFALNGIGWGLFTGGTALYELSDITRTTAIESAIHPIGTALLLAINIGYVIVSAAGRFGFSPGTNAMHLAWVDADGRPSGRVHTLVIGAAFILSVFGKTSVGMFASIGIVILFLEAVSLLWDERGIIAKIMHLHLVDAKATTARAQ</sequence>
<dbReference type="InterPro" id="IPR010432">
    <property type="entry name" value="RDD"/>
</dbReference>